<dbReference type="PANTHER" id="PTHR43394:SF1">
    <property type="entry name" value="ATP-BINDING CASSETTE SUB-FAMILY B MEMBER 10, MITOCHONDRIAL"/>
    <property type="match status" value="1"/>
</dbReference>
<dbReference type="InterPro" id="IPR039421">
    <property type="entry name" value="Type_1_exporter"/>
</dbReference>
<dbReference type="RefSeq" id="WP_138490760.1">
    <property type="nucleotide sequence ID" value="NZ_CP046131.1"/>
</dbReference>
<feature type="transmembrane region" description="Helical" evidence="8">
    <location>
        <begin position="64"/>
        <end position="88"/>
    </location>
</feature>
<dbReference type="EMBL" id="CP031023">
    <property type="protein sequence ID" value="AZA16000.1"/>
    <property type="molecule type" value="Genomic_DNA"/>
</dbReference>
<dbReference type="AlphaFoldDB" id="A0A3G6KAX4"/>
<feature type="transmembrane region" description="Helical" evidence="8">
    <location>
        <begin position="142"/>
        <end position="164"/>
    </location>
</feature>
<accession>A0A3G6KAX4</accession>
<dbReference type="Pfam" id="PF00664">
    <property type="entry name" value="ABC_membrane"/>
    <property type="match status" value="1"/>
</dbReference>
<dbReference type="GO" id="GO:0005524">
    <property type="term" value="F:ATP binding"/>
    <property type="evidence" value="ECO:0007669"/>
    <property type="project" value="UniProtKB-KW"/>
</dbReference>
<dbReference type="GO" id="GO:0016887">
    <property type="term" value="F:ATP hydrolysis activity"/>
    <property type="evidence" value="ECO:0007669"/>
    <property type="project" value="InterPro"/>
</dbReference>
<dbReference type="InterPro" id="IPR011527">
    <property type="entry name" value="ABC1_TM_dom"/>
</dbReference>
<dbReference type="PANTHER" id="PTHR43394">
    <property type="entry name" value="ATP-DEPENDENT PERMEASE MDL1, MITOCHONDRIAL"/>
    <property type="match status" value="1"/>
</dbReference>
<protein>
    <submittedName>
        <fullName evidence="11">ABC transporter ATP-binding protein</fullName>
    </submittedName>
</protein>
<dbReference type="FunFam" id="3.40.50.300:FF:000287">
    <property type="entry name" value="Multidrug ABC transporter ATP-binding protein"/>
    <property type="match status" value="1"/>
</dbReference>
<dbReference type="GO" id="GO:0015421">
    <property type="term" value="F:ABC-type oligopeptide transporter activity"/>
    <property type="evidence" value="ECO:0007669"/>
    <property type="project" value="TreeGrafter"/>
</dbReference>
<dbReference type="CDD" id="cd03254">
    <property type="entry name" value="ABCC_Glucan_exporter_like"/>
    <property type="match status" value="1"/>
</dbReference>
<dbReference type="SUPFAM" id="SSF52540">
    <property type="entry name" value="P-loop containing nucleoside triphosphate hydrolases"/>
    <property type="match status" value="1"/>
</dbReference>
<dbReference type="InterPro" id="IPR027417">
    <property type="entry name" value="P-loop_NTPase"/>
</dbReference>
<keyword evidence="3 8" id="KW-0812">Transmembrane</keyword>
<evidence type="ECO:0000256" key="8">
    <source>
        <dbReference type="SAM" id="Phobius"/>
    </source>
</evidence>
<reference evidence="11" key="1">
    <citation type="submission" date="2018-07" db="EMBL/GenBank/DDBJ databases">
        <authorList>
            <person name="Somerville V."/>
        </authorList>
    </citation>
    <scope>NUCLEOTIDE SEQUENCE</scope>
    <source>
        <strain evidence="11">NWC_2_2</strain>
    </source>
</reference>
<evidence type="ECO:0000259" key="9">
    <source>
        <dbReference type="PROSITE" id="PS50893"/>
    </source>
</evidence>
<dbReference type="Gene3D" id="1.20.1560.10">
    <property type="entry name" value="ABC transporter type 1, transmembrane domain"/>
    <property type="match status" value="1"/>
</dbReference>
<sequence>MKKQDKKMASWQAMKQLLPIIGRYRLLLFISIILVAVSVIFQLYVPIIFGRVIDQIVGPGKVDFPAIGLDLVQILILVIVSAAATWMMGLINNKLTYRTVQDIREKAIRQLQLLPLSYLDQHPSGDIVSRIIADTDQLSDGLLLSFSQLFSGLITIVATLAFMLSQSVEITLLVLVLTPLSFIVARFIASRSYQMFRKQSQTRGEQTSLIEEMVSGVKVVKAFGYEKTASSRFAEINHRLQEYSQQATFYSSLTNPATRFINSLIYALVALAGAFAIMGGRFTVGGLSVLLNYSNQYMKPFNDISSVITELQNAAACAGRVFELINEEPEADPVDLNKADGDLSEVKTGSVVIDHVNFSYQADKPLIRDFNLNAKPGMRVALVGPTGCGKTTTINLLMRFYDVDSGGIYLGGRNIKDMSRHALRKNFGMVLQDTWLEEGTVRDNLAYGKEDATDEEIIAAAKAAHSWGFIRRLPQGLDTPLSADSLSAGQKQLLCITRVMLLDPPMLILDEATSSIDTRTEMLIQAAFDKLMQGRTSFVVAHRLSTVVNADLILVMKDGQIIERGKHADLLARGGFYSQLYRSQFAKLPS</sequence>
<evidence type="ECO:0000259" key="10">
    <source>
        <dbReference type="PROSITE" id="PS50929"/>
    </source>
</evidence>
<dbReference type="InterPro" id="IPR003439">
    <property type="entry name" value="ABC_transporter-like_ATP-bd"/>
</dbReference>
<evidence type="ECO:0000256" key="1">
    <source>
        <dbReference type="ARBA" id="ARBA00004651"/>
    </source>
</evidence>
<keyword evidence="2" id="KW-0813">Transport</keyword>
<dbReference type="Gene3D" id="3.40.50.300">
    <property type="entry name" value="P-loop containing nucleotide triphosphate hydrolases"/>
    <property type="match status" value="1"/>
</dbReference>
<evidence type="ECO:0000256" key="2">
    <source>
        <dbReference type="ARBA" id="ARBA00022448"/>
    </source>
</evidence>
<evidence type="ECO:0000256" key="6">
    <source>
        <dbReference type="ARBA" id="ARBA00022989"/>
    </source>
</evidence>
<evidence type="ECO:0000313" key="11">
    <source>
        <dbReference type="EMBL" id="AZA16000.1"/>
    </source>
</evidence>
<evidence type="ECO:0000256" key="4">
    <source>
        <dbReference type="ARBA" id="ARBA00022741"/>
    </source>
</evidence>
<dbReference type="PROSITE" id="PS50929">
    <property type="entry name" value="ABC_TM1F"/>
    <property type="match status" value="1"/>
</dbReference>
<evidence type="ECO:0000256" key="7">
    <source>
        <dbReference type="ARBA" id="ARBA00023136"/>
    </source>
</evidence>
<keyword evidence="7 8" id="KW-0472">Membrane</keyword>
<comment type="subcellular location">
    <subcellularLocation>
        <location evidence="1">Cell membrane</location>
        <topology evidence="1">Multi-pass membrane protein</topology>
    </subcellularLocation>
</comment>
<proteinExistence type="predicted"/>
<dbReference type="GO" id="GO:0005886">
    <property type="term" value="C:plasma membrane"/>
    <property type="evidence" value="ECO:0007669"/>
    <property type="project" value="UniProtKB-SubCell"/>
</dbReference>
<dbReference type="SMART" id="SM00382">
    <property type="entry name" value="AAA"/>
    <property type="match status" value="1"/>
</dbReference>
<keyword evidence="4" id="KW-0547">Nucleotide-binding</keyword>
<dbReference type="SUPFAM" id="SSF90123">
    <property type="entry name" value="ABC transporter transmembrane region"/>
    <property type="match status" value="1"/>
</dbReference>
<feature type="domain" description="ABC transmembrane type-1" evidence="10">
    <location>
        <begin position="29"/>
        <end position="313"/>
    </location>
</feature>
<organism evidence="11">
    <name type="scientific">Lactobacillus delbrueckii subsp. lactis</name>
    <dbReference type="NCBI Taxonomy" id="29397"/>
    <lineage>
        <taxon>Bacteria</taxon>
        <taxon>Bacillati</taxon>
        <taxon>Bacillota</taxon>
        <taxon>Bacilli</taxon>
        <taxon>Lactobacillales</taxon>
        <taxon>Lactobacillaceae</taxon>
        <taxon>Lactobacillus</taxon>
    </lineage>
</organism>
<name>A0A3G6KAX4_LACDL</name>
<dbReference type="CDD" id="cd18547">
    <property type="entry name" value="ABC_6TM_Tm288_like"/>
    <property type="match status" value="1"/>
</dbReference>
<keyword evidence="5 11" id="KW-0067">ATP-binding</keyword>
<feature type="transmembrane region" description="Helical" evidence="8">
    <location>
        <begin position="24"/>
        <end position="44"/>
    </location>
</feature>
<dbReference type="InterPro" id="IPR036640">
    <property type="entry name" value="ABC1_TM_sf"/>
</dbReference>
<keyword evidence="6 8" id="KW-1133">Transmembrane helix</keyword>
<gene>
    <name evidence="11" type="ORF">DQL93_05155</name>
</gene>
<feature type="domain" description="ABC transporter" evidence="9">
    <location>
        <begin position="351"/>
        <end position="583"/>
    </location>
</feature>
<dbReference type="PROSITE" id="PS50893">
    <property type="entry name" value="ABC_TRANSPORTER_2"/>
    <property type="match status" value="1"/>
</dbReference>
<feature type="transmembrane region" description="Helical" evidence="8">
    <location>
        <begin position="264"/>
        <end position="291"/>
    </location>
</feature>
<dbReference type="Pfam" id="PF00005">
    <property type="entry name" value="ABC_tran"/>
    <property type="match status" value="1"/>
</dbReference>
<feature type="transmembrane region" description="Helical" evidence="8">
    <location>
        <begin position="170"/>
        <end position="189"/>
    </location>
</feature>
<evidence type="ECO:0000256" key="3">
    <source>
        <dbReference type="ARBA" id="ARBA00022692"/>
    </source>
</evidence>
<dbReference type="InterPro" id="IPR003593">
    <property type="entry name" value="AAA+_ATPase"/>
</dbReference>
<evidence type="ECO:0000256" key="5">
    <source>
        <dbReference type="ARBA" id="ARBA00022840"/>
    </source>
</evidence>